<dbReference type="Gene3D" id="1.10.287.130">
    <property type="match status" value="1"/>
</dbReference>
<gene>
    <name evidence="15" type="ORF">KA717_09290</name>
</gene>
<dbReference type="Gene3D" id="3.30.450.20">
    <property type="entry name" value="PAS domain"/>
    <property type="match status" value="2"/>
</dbReference>
<dbReference type="SMART" id="SM00387">
    <property type="entry name" value="HATPase_c"/>
    <property type="match status" value="1"/>
</dbReference>
<dbReference type="Pfam" id="PF00072">
    <property type="entry name" value="Response_reg"/>
    <property type="match status" value="2"/>
</dbReference>
<dbReference type="Pfam" id="PF00512">
    <property type="entry name" value="HisKA"/>
    <property type="match status" value="1"/>
</dbReference>
<dbReference type="InterPro" id="IPR011006">
    <property type="entry name" value="CheY-like_superfamily"/>
</dbReference>
<dbReference type="PROSITE" id="PS50113">
    <property type="entry name" value="PAC"/>
    <property type="match status" value="1"/>
</dbReference>
<dbReference type="PANTHER" id="PTHR43047">
    <property type="entry name" value="TWO-COMPONENT HISTIDINE PROTEIN KINASE"/>
    <property type="match status" value="1"/>
</dbReference>
<dbReference type="InterPro" id="IPR004358">
    <property type="entry name" value="Sig_transdc_His_kin-like_C"/>
</dbReference>
<dbReference type="Proteomes" id="UP001065613">
    <property type="component" value="Chromosome"/>
</dbReference>
<dbReference type="SMART" id="SM00086">
    <property type="entry name" value="PAC"/>
    <property type="match status" value="2"/>
</dbReference>
<comment type="catalytic activity">
    <reaction evidence="1">
        <text>ATP + protein L-histidine = ADP + protein N-phospho-L-histidine.</text>
        <dbReference type="EC" id="2.7.13.3"/>
    </reaction>
</comment>
<evidence type="ECO:0000259" key="14">
    <source>
        <dbReference type="PROSITE" id="PS50113"/>
    </source>
</evidence>
<feature type="domain" description="Histidine kinase" evidence="11">
    <location>
        <begin position="397"/>
        <end position="622"/>
    </location>
</feature>
<feature type="domain" description="Response regulatory" evidence="12">
    <location>
        <begin position="655"/>
        <end position="771"/>
    </location>
</feature>
<dbReference type="InterPro" id="IPR003594">
    <property type="entry name" value="HATPase_dom"/>
</dbReference>
<name>A0A977KZS1_9CYAN</name>
<evidence type="ECO:0000256" key="4">
    <source>
        <dbReference type="ARBA" id="ARBA00022553"/>
    </source>
</evidence>
<keyword evidence="5" id="KW-0808">Transferase</keyword>
<evidence type="ECO:0000256" key="5">
    <source>
        <dbReference type="ARBA" id="ARBA00022679"/>
    </source>
</evidence>
<proteinExistence type="inferred from homology"/>
<dbReference type="GO" id="GO:0005886">
    <property type="term" value="C:plasma membrane"/>
    <property type="evidence" value="ECO:0007669"/>
    <property type="project" value="TreeGrafter"/>
</dbReference>
<dbReference type="EMBL" id="CP073041">
    <property type="protein sequence ID" value="UXE62868.1"/>
    <property type="molecule type" value="Genomic_DNA"/>
</dbReference>
<dbReference type="KEGG" id="wna:KA717_09290"/>
<dbReference type="Pfam" id="PF13426">
    <property type="entry name" value="PAS_9"/>
    <property type="match status" value="1"/>
</dbReference>
<dbReference type="SUPFAM" id="SSF47384">
    <property type="entry name" value="Homodimeric domain of signal transducing histidine kinase"/>
    <property type="match status" value="1"/>
</dbReference>
<dbReference type="InterPro" id="IPR000700">
    <property type="entry name" value="PAS-assoc_C"/>
</dbReference>
<keyword evidence="4 9" id="KW-0597">Phosphoprotein</keyword>
<dbReference type="InterPro" id="IPR001789">
    <property type="entry name" value="Sig_transdc_resp-reg_receiver"/>
</dbReference>
<dbReference type="InterPro" id="IPR003661">
    <property type="entry name" value="HisK_dim/P_dom"/>
</dbReference>
<dbReference type="InterPro" id="IPR001610">
    <property type="entry name" value="PAC"/>
</dbReference>
<dbReference type="SUPFAM" id="SSF52172">
    <property type="entry name" value="CheY-like"/>
    <property type="match status" value="2"/>
</dbReference>
<dbReference type="InterPro" id="IPR000014">
    <property type="entry name" value="PAS"/>
</dbReference>
<keyword evidence="10" id="KW-0175">Coiled coil</keyword>
<evidence type="ECO:0000259" key="13">
    <source>
        <dbReference type="PROSITE" id="PS50112"/>
    </source>
</evidence>
<dbReference type="Pfam" id="PF02518">
    <property type="entry name" value="HATPase_c"/>
    <property type="match status" value="1"/>
</dbReference>
<evidence type="ECO:0000256" key="1">
    <source>
        <dbReference type="ARBA" id="ARBA00000085"/>
    </source>
</evidence>
<evidence type="ECO:0000256" key="3">
    <source>
        <dbReference type="ARBA" id="ARBA00012438"/>
    </source>
</evidence>
<protein>
    <recommendedName>
        <fullName evidence="8">Circadian input-output histidine kinase CikA</fullName>
        <ecNumber evidence="3">2.7.13.3</ecNumber>
    </recommendedName>
</protein>
<dbReference type="SUPFAM" id="SSF55874">
    <property type="entry name" value="ATPase domain of HSP90 chaperone/DNA topoisomerase II/histidine kinase"/>
    <property type="match status" value="1"/>
</dbReference>
<sequence>MKNYSILIIEDSESDRLTYRHYLLANQNFKYQILEAQGLTEGLELWRTQSPDLVLVDINLPDGSGLELLKVVNNRYSRQPLPTIVISGLGNERIAVQAMKLGASDYLAKDDITASTLCQAVENALQQWNLTKDIQQRTYFGSWELDVLTGKLTWSKELFEIFRINPANATLTFDYLSSYFTPHSNQVRIEVISRAIQYGEPFEVDLEIIRADGTRGFILSKAIPQRDDTGKVVYLWGGTVDISDRKETERALQLSEARFRRLFDANIVGMLFADLQGRIIDANDCFLQELGYTRQELNQGLIRWDQITPSEYAQQDEELRKQIQKIGYFLPVEKEYYRKDGSRLAILLGGAFLPGSSDQTICIAMNISDRKLAEIKLQQSNQELARATRLRDEFLANMSHELRTPLNAILGMTEGLKEQVYGPLNPKQLDCLETIERSGLHLLELINDILDLSKIESGQLTLDYHLTAIAPLCQASLAFIQQQAFNKHIQIQAQIPQALPDVWIDERRIRQVLINLLNNAVKFTPEGGNILLTIAPMANPSTQSFLLRISIIDNGIGIAPENTQKLFQPFVQVDSALNRQYEGTGLGLALVKNIVELHGGQVSLQSELGKGSCFSVDLPCADCESFLPNCPIAPSILAEKNHKQETRAESSRSFLILLAEDNAANVLAMSDYLTIKGYRLIVANNGEMAISLARSEQPDLILMDIQMPGMNGLDAIKQIRMDANLAQIPIIALTALAMPGDRDRCLEAGANEYVSKPVRLKQLTSLIQEMLTSVNE</sequence>
<dbReference type="InterPro" id="IPR005467">
    <property type="entry name" value="His_kinase_dom"/>
</dbReference>
<feature type="modified residue" description="4-aspartylphosphate" evidence="9">
    <location>
        <position position="704"/>
    </location>
</feature>
<dbReference type="Gene3D" id="2.10.70.100">
    <property type="match status" value="1"/>
</dbReference>
<dbReference type="FunFam" id="1.10.287.130:FF:000145">
    <property type="entry name" value="Sensory transduction histidine kinase"/>
    <property type="match status" value="1"/>
</dbReference>
<dbReference type="Gene3D" id="3.40.50.2300">
    <property type="match status" value="2"/>
</dbReference>
<evidence type="ECO:0000256" key="10">
    <source>
        <dbReference type="SAM" id="Coils"/>
    </source>
</evidence>
<feature type="coiled-coil region" evidence="10">
    <location>
        <begin position="370"/>
        <end position="397"/>
    </location>
</feature>
<dbReference type="GO" id="GO:0000155">
    <property type="term" value="F:phosphorelay sensor kinase activity"/>
    <property type="evidence" value="ECO:0007669"/>
    <property type="project" value="InterPro"/>
</dbReference>
<feature type="domain" description="PAS" evidence="13">
    <location>
        <begin position="255"/>
        <end position="326"/>
    </location>
</feature>
<evidence type="ECO:0000259" key="12">
    <source>
        <dbReference type="PROSITE" id="PS50110"/>
    </source>
</evidence>
<dbReference type="InterPro" id="IPR035965">
    <property type="entry name" value="PAS-like_dom_sf"/>
</dbReference>
<reference evidence="15" key="1">
    <citation type="submission" date="2021-04" db="EMBL/GenBank/DDBJ databases">
        <title>Genome sequence of Woronichinia naegeliana from Washington state freshwater lake bloom.</title>
        <authorList>
            <person name="Dreher T.W."/>
        </authorList>
    </citation>
    <scope>NUCLEOTIDE SEQUENCE</scope>
    <source>
        <strain evidence="15">WA131</strain>
    </source>
</reference>
<feature type="modified residue" description="4-aspartylphosphate" evidence="9">
    <location>
        <position position="57"/>
    </location>
</feature>
<dbReference type="CDD" id="cd16922">
    <property type="entry name" value="HATPase_EvgS-ArcB-TorS-like"/>
    <property type="match status" value="1"/>
</dbReference>
<dbReference type="SMART" id="SM00091">
    <property type="entry name" value="PAS"/>
    <property type="match status" value="1"/>
</dbReference>
<dbReference type="PROSITE" id="PS50112">
    <property type="entry name" value="PAS"/>
    <property type="match status" value="1"/>
</dbReference>
<evidence type="ECO:0000256" key="8">
    <source>
        <dbReference type="ARBA" id="ARBA00074306"/>
    </source>
</evidence>
<dbReference type="PROSITE" id="PS50110">
    <property type="entry name" value="RESPONSE_REGULATORY"/>
    <property type="match status" value="2"/>
</dbReference>
<dbReference type="PROSITE" id="PS50109">
    <property type="entry name" value="HIS_KIN"/>
    <property type="match status" value="1"/>
</dbReference>
<dbReference type="EC" id="2.7.13.3" evidence="3"/>
<feature type="domain" description="PAC" evidence="14">
    <location>
        <begin position="202"/>
        <end position="254"/>
    </location>
</feature>
<dbReference type="Gene3D" id="3.30.565.10">
    <property type="entry name" value="Histidine kinase-like ATPase, C-terminal domain"/>
    <property type="match status" value="1"/>
</dbReference>
<feature type="domain" description="Response regulatory" evidence="12">
    <location>
        <begin position="5"/>
        <end position="124"/>
    </location>
</feature>
<comment type="similarity">
    <text evidence="2">In the N-terminal section; belongs to the phytochrome family.</text>
</comment>
<dbReference type="FunFam" id="3.30.565.10:FF:000010">
    <property type="entry name" value="Sensor histidine kinase RcsC"/>
    <property type="match status" value="1"/>
</dbReference>
<evidence type="ECO:0000256" key="7">
    <source>
        <dbReference type="ARBA" id="ARBA00023012"/>
    </source>
</evidence>
<evidence type="ECO:0000256" key="2">
    <source>
        <dbReference type="ARBA" id="ARBA00006402"/>
    </source>
</evidence>
<dbReference type="AlphaFoldDB" id="A0A977KZS1"/>
<dbReference type="CDD" id="cd00130">
    <property type="entry name" value="PAS"/>
    <property type="match status" value="1"/>
</dbReference>
<dbReference type="SUPFAM" id="SSF55785">
    <property type="entry name" value="PYP-like sensor domain (PAS domain)"/>
    <property type="match status" value="2"/>
</dbReference>
<dbReference type="GO" id="GO:0009927">
    <property type="term" value="F:histidine phosphotransfer kinase activity"/>
    <property type="evidence" value="ECO:0007669"/>
    <property type="project" value="TreeGrafter"/>
</dbReference>
<dbReference type="PANTHER" id="PTHR43047:SF63">
    <property type="entry name" value="HISTIDINE KINASE"/>
    <property type="match status" value="1"/>
</dbReference>
<dbReference type="NCBIfam" id="TIGR00229">
    <property type="entry name" value="sensory_box"/>
    <property type="match status" value="1"/>
</dbReference>
<keyword evidence="7" id="KW-0902">Two-component regulatory system</keyword>
<evidence type="ECO:0000259" key="11">
    <source>
        <dbReference type="PROSITE" id="PS50109"/>
    </source>
</evidence>
<dbReference type="InterPro" id="IPR036097">
    <property type="entry name" value="HisK_dim/P_sf"/>
</dbReference>
<dbReference type="PRINTS" id="PR00344">
    <property type="entry name" value="BCTRLSENSOR"/>
</dbReference>
<evidence type="ECO:0000313" key="15">
    <source>
        <dbReference type="EMBL" id="UXE62868.1"/>
    </source>
</evidence>
<dbReference type="SMART" id="SM00448">
    <property type="entry name" value="REC"/>
    <property type="match status" value="2"/>
</dbReference>
<accession>A0A977KZS1</accession>
<evidence type="ECO:0000256" key="9">
    <source>
        <dbReference type="PROSITE-ProRule" id="PRU00169"/>
    </source>
</evidence>
<dbReference type="InterPro" id="IPR036890">
    <property type="entry name" value="HATPase_C_sf"/>
</dbReference>
<evidence type="ECO:0000256" key="6">
    <source>
        <dbReference type="ARBA" id="ARBA00022777"/>
    </source>
</evidence>
<organism evidence="15">
    <name type="scientific">Woronichinia naegeliana WA131</name>
    <dbReference type="NCBI Taxonomy" id="2824559"/>
    <lineage>
        <taxon>Bacteria</taxon>
        <taxon>Bacillati</taxon>
        <taxon>Cyanobacteriota</taxon>
        <taxon>Cyanophyceae</taxon>
        <taxon>Synechococcales</taxon>
        <taxon>Coelosphaeriaceae</taxon>
        <taxon>Woronichinia</taxon>
    </lineage>
</organism>
<dbReference type="SMART" id="SM00388">
    <property type="entry name" value="HisKA"/>
    <property type="match status" value="1"/>
</dbReference>
<keyword evidence="6" id="KW-0418">Kinase</keyword>
<dbReference type="CDD" id="cd00082">
    <property type="entry name" value="HisKA"/>
    <property type="match status" value="1"/>
</dbReference>